<dbReference type="GO" id="GO:0005524">
    <property type="term" value="F:ATP binding"/>
    <property type="evidence" value="ECO:0007669"/>
    <property type="project" value="UniProtKB-KW"/>
</dbReference>
<dbReference type="InterPro" id="IPR000873">
    <property type="entry name" value="AMP-dep_synth/lig_dom"/>
</dbReference>
<evidence type="ECO:0000259" key="8">
    <source>
        <dbReference type="Pfam" id="PF00501"/>
    </source>
</evidence>
<dbReference type="UniPathway" id="UPA00556"/>
<evidence type="ECO:0000256" key="6">
    <source>
        <dbReference type="ARBA" id="ARBA00061336"/>
    </source>
</evidence>
<dbReference type="InterPro" id="IPR042099">
    <property type="entry name" value="ANL_N_sf"/>
</dbReference>
<evidence type="ECO:0000256" key="3">
    <source>
        <dbReference type="ARBA" id="ARBA00022741"/>
    </source>
</evidence>
<evidence type="ECO:0000313" key="11">
    <source>
        <dbReference type="Proteomes" id="UP000050961"/>
    </source>
</evidence>
<feature type="binding site" evidence="7">
    <location>
        <position position="495"/>
    </location>
    <ligand>
        <name>D-alanine</name>
        <dbReference type="ChEBI" id="CHEBI:57416"/>
    </ligand>
</feature>
<dbReference type="Pfam" id="PF00501">
    <property type="entry name" value="AMP-binding"/>
    <property type="match status" value="1"/>
</dbReference>
<keyword evidence="2 7" id="KW-0436">Ligase</keyword>
<dbReference type="NCBIfam" id="TIGR01734">
    <property type="entry name" value="D-ala-DACP-lig"/>
    <property type="match status" value="1"/>
</dbReference>
<sequence length="507" mass="56516">MKKNIIEKIDEYAATDPSRVAYEYLGKANTYQELKEYSDALAAYIDSMGLAEKTPIIVYGGQTFEMVAAFLGVVKAGHAYIPVDTNSPGERLTIINQIAKPAACIAVEELPLAMPGLPLIDPTELESIFGKHVQGTSKEKWIAGDDTFYIIFTSGTTGVPKGVQISHDNLVSFLDWMQNDFGISNRQSFLSQPPYSFDLSVMDLYPALTRGGRLVALPKSVTDNFKELFAELPKLALNVWVSTPSFMDICLLEPSFNEQNYPSLSHFLFCGEELTHKTAATLNTRFPHAHVFNTYGPTETTVAVSQVEITKQVLDDYKRLPIGIAKTDTSIRVVDDQLQDVQKGQDGEIIISGPSVSKGYLNNAEKTKQAFVKLHGQTAYRTGDLGQLDSAGQLLYKGRIDFQIKLHGFRIELEEVDHHLDQVSLISQATTVPKYGKDHKVNQLIAYVAAKKNDFKSNFELTKAIKEELKNLMMPYMMPQRFVYLDALPLTPNGKVDRKRLIKEVNG</sequence>
<dbReference type="PANTHER" id="PTHR45398">
    <property type="match status" value="1"/>
</dbReference>
<dbReference type="AlphaFoldDB" id="A0A023CVS0"/>
<dbReference type="Gene3D" id="3.30.300.30">
    <property type="match status" value="1"/>
</dbReference>
<dbReference type="InterPro" id="IPR010071">
    <property type="entry name" value="AA_adenyl_dom"/>
</dbReference>
<evidence type="ECO:0000256" key="7">
    <source>
        <dbReference type="HAMAP-Rule" id="MF_00593"/>
    </source>
</evidence>
<organism evidence="10 11">
    <name type="scientific">Liquorilactobacillus sucicola DSM 21376 = JCM 15457</name>
    <dbReference type="NCBI Taxonomy" id="1423806"/>
    <lineage>
        <taxon>Bacteria</taxon>
        <taxon>Bacillati</taxon>
        <taxon>Bacillota</taxon>
        <taxon>Bacilli</taxon>
        <taxon>Lactobacillales</taxon>
        <taxon>Lactobacillaceae</taxon>
        <taxon>Liquorilactobacillus</taxon>
    </lineage>
</organism>
<dbReference type="EC" id="6.2.1.54" evidence="7"/>
<dbReference type="Proteomes" id="UP000050961">
    <property type="component" value="Unassembled WGS sequence"/>
</dbReference>
<feature type="binding site" evidence="7">
    <location>
        <position position="198"/>
    </location>
    <ligand>
        <name>D-alanine</name>
        <dbReference type="ChEBI" id="CHEBI:57416"/>
    </ligand>
</feature>
<keyword evidence="3 7" id="KW-0547">Nucleotide-binding</keyword>
<dbReference type="eggNOG" id="COG1020">
    <property type="taxonomic scope" value="Bacteria"/>
</dbReference>
<dbReference type="OrthoDB" id="9765680at2"/>
<dbReference type="NCBIfam" id="TIGR01733">
    <property type="entry name" value="AA-adenyl-dom"/>
    <property type="match status" value="1"/>
</dbReference>
<dbReference type="GO" id="GO:0005737">
    <property type="term" value="C:cytoplasm"/>
    <property type="evidence" value="ECO:0007669"/>
    <property type="project" value="UniProtKB-SubCell"/>
</dbReference>
<dbReference type="NCBIfam" id="NF003417">
    <property type="entry name" value="PRK04813.1"/>
    <property type="match status" value="1"/>
</dbReference>
<protein>
    <recommendedName>
        <fullName evidence="7">D-alanine--D-alanyl carrier protein ligase</fullName>
        <shortName evidence="7">DCL</shortName>
        <ecNumber evidence="7">6.2.1.54</ecNumber>
    </recommendedName>
    <alternativeName>
        <fullName evidence="7">D-alanine--poly(phosphoribitol) ligase subunit 1</fullName>
    </alternativeName>
    <alternativeName>
        <fullName evidence="7">D-alanine-activating enzyme</fullName>
        <shortName evidence="7">DAE</shortName>
    </alternativeName>
</protein>
<evidence type="ECO:0000256" key="5">
    <source>
        <dbReference type="ARBA" id="ARBA00054605"/>
    </source>
</evidence>
<keyword evidence="1 7" id="KW-0963">Cytoplasm</keyword>
<comment type="similarity">
    <text evidence="6 7">Belongs to the ATP-dependent AMP-binding enzyme family. DltA subfamily.</text>
</comment>
<dbReference type="Gene3D" id="3.40.50.12780">
    <property type="entry name" value="N-terminal domain of ligase-like"/>
    <property type="match status" value="1"/>
</dbReference>
<dbReference type="PROSITE" id="PS00455">
    <property type="entry name" value="AMP_BINDING"/>
    <property type="match status" value="1"/>
</dbReference>
<feature type="binding site" evidence="7">
    <location>
        <begin position="396"/>
        <end position="399"/>
    </location>
    <ligand>
        <name>ATP</name>
        <dbReference type="ChEBI" id="CHEBI:30616"/>
    </ligand>
</feature>
<dbReference type="InterPro" id="IPR010072">
    <property type="entry name" value="DltA"/>
</dbReference>
<dbReference type="RefSeq" id="WP_034987919.1">
    <property type="nucleotide sequence ID" value="NZ_AYZF01000013.1"/>
</dbReference>
<evidence type="ECO:0000256" key="4">
    <source>
        <dbReference type="ARBA" id="ARBA00022840"/>
    </source>
</evidence>
<dbReference type="GO" id="GO:0047473">
    <property type="term" value="F:D-alanine [D-alanyl carrier protein] ligase activity"/>
    <property type="evidence" value="ECO:0007669"/>
    <property type="project" value="UniProtKB-UniRule"/>
</dbReference>
<dbReference type="CDD" id="cd05945">
    <property type="entry name" value="DltA"/>
    <property type="match status" value="1"/>
</dbReference>
<keyword evidence="4 7" id="KW-0067">ATP-binding</keyword>
<keyword evidence="11" id="KW-1185">Reference proteome</keyword>
<feature type="domain" description="AMP-binding enzyme C-terminal" evidence="9">
    <location>
        <begin position="423"/>
        <end position="495"/>
    </location>
</feature>
<accession>A0A023CVS0</accession>
<dbReference type="GO" id="GO:0070395">
    <property type="term" value="P:lipoteichoic acid biosynthetic process"/>
    <property type="evidence" value="ECO:0007669"/>
    <property type="project" value="UniProtKB-UniRule"/>
</dbReference>
<dbReference type="EMBL" id="AYZF01000013">
    <property type="protein sequence ID" value="KRN06070.1"/>
    <property type="molecule type" value="Genomic_DNA"/>
</dbReference>
<comment type="caution">
    <text evidence="10">The sequence shown here is derived from an EMBL/GenBank/DDBJ whole genome shotgun (WGS) entry which is preliminary data.</text>
</comment>
<comment type="function">
    <text evidence="5 7">Catalyzes the first step in the D-alanylation of lipoteichoic acid (LTA), the activation of D-alanine and its transfer onto the D-alanyl carrier protein (Dcp) DltC. In an ATP-dependent two-step reaction, forms a high energy D-alanyl-AMP intermediate, followed by transfer of the D-alanyl residue as a thiol ester to the phosphopantheinyl prosthetic group of the Dcp. D-alanylation of LTA plays an important role in modulating the properties of the cell wall in Gram-positive bacteria, influencing the net charge of the cell wall.</text>
</comment>
<comment type="pathway">
    <text evidence="7">Cell wall biogenesis; lipoteichoic acid biosynthesis.</text>
</comment>
<dbReference type="InterPro" id="IPR045851">
    <property type="entry name" value="AMP-bd_C_sf"/>
</dbReference>
<feature type="binding site" evidence="7">
    <location>
        <position position="302"/>
    </location>
    <ligand>
        <name>D-alanine</name>
        <dbReference type="ChEBI" id="CHEBI:57416"/>
    </ligand>
</feature>
<dbReference type="FunFam" id="3.30.300.30:FF:000012">
    <property type="entry name" value="D-alanine--D-alanyl carrier protein ligase"/>
    <property type="match status" value="1"/>
</dbReference>
<dbReference type="PATRIC" id="fig|1423806.3.peg.1279"/>
<dbReference type="InterPro" id="IPR020845">
    <property type="entry name" value="AMP-binding_CS"/>
</dbReference>
<feature type="domain" description="AMP-dependent synthetase/ligase" evidence="8">
    <location>
        <begin position="10"/>
        <end position="361"/>
    </location>
</feature>
<comment type="catalytic activity">
    <reaction evidence="7">
        <text>holo-[D-alanyl-carrier protein] + D-alanine + ATP = D-alanyl-[D-alanyl-carrier protein] + AMP + diphosphate</text>
        <dbReference type="Rhea" id="RHEA:55132"/>
        <dbReference type="Rhea" id="RHEA-COMP:14102"/>
        <dbReference type="Rhea" id="RHEA-COMP:14103"/>
        <dbReference type="ChEBI" id="CHEBI:30616"/>
        <dbReference type="ChEBI" id="CHEBI:33019"/>
        <dbReference type="ChEBI" id="CHEBI:57416"/>
        <dbReference type="ChEBI" id="CHEBI:64479"/>
        <dbReference type="ChEBI" id="CHEBI:138620"/>
        <dbReference type="ChEBI" id="CHEBI:456215"/>
        <dbReference type="EC" id="6.2.1.54"/>
    </reaction>
</comment>
<evidence type="ECO:0000256" key="1">
    <source>
        <dbReference type="ARBA" id="ARBA00022490"/>
    </source>
</evidence>
<dbReference type="PANTHER" id="PTHR45398:SF1">
    <property type="entry name" value="ENZYME, PUTATIVE (JCVI)-RELATED"/>
    <property type="match status" value="1"/>
</dbReference>
<evidence type="ECO:0000259" key="9">
    <source>
        <dbReference type="Pfam" id="PF13193"/>
    </source>
</evidence>
<evidence type="ECO:0000313" key="10">
    <source>
        <dbReference type="EMBL" id="KRN06070.1"/>
    </source>
</evidence>
<feature type="binding site" evidence="7">
    <location>
        <begin position="293"/>
        <end position="298"/>
    </location>
    <ligand>
        <name>ATP</name>
        <dbReference type="ChEBI" id="CHEBI:30616"/>
    </ligand>
</feature>
<name>A0A023CVS0_9LACO</name>
<dbReference type="InterPro" id="IPR044507">
    <property type="entry name" value="DltA-like"/>
</dbReference>
<dbReference type="Pfam" id="PF13193">
    <property type="entry name" value="AMP-binding_C"/>
    <property type="match status" value="1"/>
</dbReference>
<reference evidence="10 11" key="1">
    <citation type="journal article" date="2015" name="Genome Announc.">
        <title>Expanding the biotechnology potential of lactobacilli through comparative genomics of 213 strains and associated genera.</title>
        <authorList>
            <person name="Sun Z."/>
            <person name="Harris H.M."/>
            <person name="McCann A."/>
            <person name="Guo C."/>
            <person name="Argimon S."/>
            <person name="Zhang W."/>
            <person name="Yang X."/>
            <person name="Jeffery I.B."/>
            <person name="Cooney J.C."/>
            <person name="Kagawa T.F."/>
            <person name="Liu W."/>
            <person name="Song Y."/>
            <person name="Salvetti E."/>
            <person name="Wrobel A."/>
            <person name="Rasinkangas P."/>
            <person name="Parkhill J."/>
            <person name="Rea M.C."/>
            <person name="O'Sullivan O."/>
            <person name="Ritari J."/>
            <person name="Douillard F.P."/>
            <person name="Paul Ross R."/>
            <person name="Yang R."/>
            <person name="Briner A.E."/>
            <person name="Felis G.E."/>
            <person name="de Vos W.M."/>
            <person name="Barrangou R."/>
            <person name="Klaenhammer T.R."/>
            <person name="Caufield P.W."/>
            <person name="Cui Y."/>
            <person name="Zhang H."/>
            <person name="O'Toole P.W."/>
        </authorList>
    </citation>
    <scope>NUCLEOTIDE SEQUENCE [LARGE SCALE GENOMIC DNA]</scope>
    <source>
        <strain evidence="10 11">DSM 21376</strain>
    </source>
</reference>
<dbReference type="STRING" id="1423806.FD15_GL001258"/>
<feature type="binding site" evidence="7">
    <location>
        <begin position="153"/>
        <end position="154"/>
    </location>
    <ligand>
        <name>ATP</name>
        <dbReference type="ChEBI" id="CHEBI:30616"/>
    </ligand>
</feature>
<dbReference type="SUPFAM" id="SSF56801">
    <property type="entry name" value="Acetyl-CoA synthetase-like"/>
    <property type="match status" value="1"/>
</dbReference>
<evidence type="ECO:0000256" key="2">
    <source>
        <dbReference type="ARBA" id="ARBA00022598"/>
    </source>
</evidence>
<comment type="subcellular location">
    <subcellularLocation>
        <location evidence="7">Cytoplasm</location>
    </subcellularLocation>
</comment>
<dbReference type="InterPro" id="IPR025110">
    <property type="entry name" value="AMP-bd_C"/>
</dbReference>
<feature type="binding site" evidence="7">
    <location>
        <position position="384"/>
    </location>
    <ligand>
        <name>ATP</name>
        <dbReference type="ChEBI" id="CHEBI:30616"/>
    </ligand>
</feature>
<feature type="binding site" evidence="7">
    <location>
        <position position="495"/>
    </location>
    <ligand>
        <name>ATP</name>
        <dbReference type="ChEBI" id="CHEBI:30616"/>
    </ligand>
</feature>
<dbReference type="HAMAP" id="MF_00593">
    <property type="entry name" value="DltA"/>
    <property type="match status" value="1"/>
</dbReference>
<proteinExistence type="inferred from homology"/>
<gene>
    <name evidence="7" type="primary">dltA</name>
    <name evidence="10" type="ORF">FD15_GL001258</name>
</gene>